<dbReference type="InterPro" id="IPR001464">
    <property type="entry name" value="Annexin"/>
</dbReference>
<keyword evidence="6 10" id="KW-0041">Annexin</keyword>
<evidence type="ECO:0000313" key="12">
    <source>
        <dbReference type="Proteomes" id="UP000276776"/>
    </source>
</evidence>
<sequence>MFRYQHQFFGTVKPKLNFDATKEAESLHTAMKGFGCNKHSILREITAMNNDDRQATALQYKSMFGEDLIDRLKSELHGDFEEVIVALMTPEVEYDVRQLHHAISGIGTKEKILIEILCSRTNEQIHMINNTYQEFYGESLEDAIKSDTSGDFENLLVALVQGNRDESMAVDNLKANQDAHELEEAGEKQWGTDESVFIKILVSQNFSQLQRVLHDYEQITGHSIQEAIMNEFSGDMKDGLLTLVKNIRNQPAYFAYELHEAMKGFGTRDSDLIRIVVSRSEIDLALIRQEYEESYGKSLEDSIKSDCSGAYCDTLVAIVQGN</sequence>
<dbReference type="SMART" id="SM00335">
    <property type="entry name" value="ANX"/>
    <property type="match status" value="4"/>
</dbReference>
<proteinExistence type="inferred from homology"/>
<dbReference type="PANTHER" id="PTHR10502">
    <property type="entry name" value="ANNEXIN"/>
    <property type="match status" value="1"/>
</dbReference>
<dbReference type="PROSITE" id="PS51897">
    <property type="entry name" value="ANNEXIN_2"/>
    <property type="match status" value="4"/>
</dbReference>
<dbReference type="PRINTS" id="PR00196">
    <property type="entry name" value="ANNEXIN"/>
</dbReference>
<dbReference type="AlphaFoldDB" id="A0A0N5D0W8"/>
<dbReference type="Proteomes" id="UP000276776">
    <property type="component" value="Unassembled WGS sequence"/>
</dbReference>
<evidence type="ECO:0000256" key="10">
    <source>
        <dbReference type="RuleBase" id="RU003540"/>
    </source>
</evidence>
<reference evidence="11 12" key="2">
    <citation type="submission" date="2018-11" db="EMBL/GenBank/DDBJ databases">
        <authorList>
            <consortium name="Pathogen Informatics"/>
        </authorList>
    </citation>
    <scope>NUCLEOTIDE SEQUENCE [LARGE SCALE GENOMIC DNA]</scope>
</reference>
<evidence type="ECO:0000256" key="6">
    <source>
        <dbReference type="ARBA" id="ARBA00023216"/>
    </source>
</evidence>
<dbReference type="GO" id="GO:0005544">
    <property type="term" value="F:calcium-dependent phospholipid binding"/>
    <property type="evidence" value="ECO:0007669"/>
    <property type="project" value="UniProtKB-KW"/>
</dbReference>
<dbReference type="PRINTS" id="PR00200">
    <property type="entry name" value="ANNEXINIV"/>
</dbReference>
<dbReference type="InterPro" id="IPR002391">
    <property type="entry name" value="ANX4"/>
</dbReference>
<dbReference type="GO" id="GO:0005509">
    <property type="term" value="F:calcium ion binding"/>
    <property type="evidence" value="ECO:0007669"/>
    <property type="project" value="InterPro"/>
</dbReference>
<reference evidence="13" key="1">
    <citation type="submission" date="2017-02" db="UniProtKB">
        <authorList>
            <consortium name="WormBaseParasite"/>
        </authorList>
    </citation>
    <scope>IDENTIFICATION</scope>
</reference>
<keyword evidence="8" id="KW-0968">Cytoplasmic vesicle</keyword>
<evidence type="ECO:0000256" key="2">
    <source>
        <dbReference type="ARBA" id="ARBA00022553"/>
    </source>
</evidence>
<organism evidence="13">
    <name type="scientific">Thelazia callipaeda</name>
    <name type="common">Oriental eyeworm</name>
    <name type="synonym">Parasitic nematode</name>
    <dbReference type="NCBI Taxonomy" id="103827"/>
    <lineage>
        <taxon>Eukaryota</taxon>
        <taxon>Metazoa</taxon>
        <taxon>Ecdysozoa</taxon>
        <taxon>Nematoda</taxon>
        <taxon>Chromadorea</taxon>
        <taxon>Rhabditida</taxon>
        <taxon>Spirurina</taxon>
        <taxon>Spiruromorpha</taxon>
        <taxon>Thelazioidea</taxon>
        <taxon>Thelaziidae</taxon>
        <taxon>Thelazia</taxon>
    </lineage>
</organism>
<evidence type="ECO:0000256" key="5">
    <source>
        <dbReference type="ARBA" id="ARBA00022990"/>
    </source>
</evidence>
<evidence type="ECO:0000256" key="9">
    <source>
        <dbReference type="ARBA" id="ARBA00024321"/>
    </source>
</evidence>
<evidence type="ECO:0000256" key="1">
    <source>
        <dbReference type="ARBA" id="ARBA00007831"/>
    </source>
</evidence>
<dbReference type="GO" id="GO:0042589">
    <property type="term" value="C:zymogen granule membrane"/>
    <property type="evidence" value="ECO:0007669"/>
    <property type="project" value="UniProtKB-SubCell"/>
</dbReference>
<keyword evidence="3 10" id="KW-0677">Repeat</keyword>
<dbReference type="GO" id="GO:0005634">
    <property type="term" value="C:nucleus"/>
    <property type="evidence" value="ECO:0007669"/>
    <property type="project" value="TreeGrafter"/>
</dbReference>
<evidence type="ECO:0000256" key="8">
    <source>
        <dbReference type="ARBA" id="ARBA00023329"/>
    </source>
</evidence>
<dbReference type="OrthoDB" id="37886at2759"/>
<keyword evidence="12" id="KW-1185">Reference proteome</keyword>
<gene>
    <name evidence="11" type="ORF">TCLT_LOCUS6453</name>
</gene>
<evidence type="ECO:0000256" key="7">
    <source>
        <dbReference type="ARBA" id="ARBA00023302"/>
    </source>
</evidence>
<dbReference type="GO" id="GO:0001786">
    <property type="term" value="F:phosphatidylserine binding"/>
    <property type="evidence" value="ECO:0007669"/>
    <property type="project" value="TreeGrafter"/>
</dbReference>
<dbReference type="InterPro" id="IPR037104">
    <property type="entry name" value="Annexin_sf"/>
</dbReference>
<dbReference type="EMBL" id="UYYF01004416">
    <property type="protein sequence ID" value="VDN03805.1"/>
    <property type="molecule type" value="Genomic_DNA"/>
</dbReference>
<evidence type="ECO:0000313" key="13">
    <source>
        <dbReference type="WBParaSite" id="TCLT_0000646401-mRNA-1"/>
    </source>
</evidence>
<keyword evidence="2" id="KW-0597">Phosphoprotein</keyword>
<comment type="domain">
    <text evidence="10">A pair of annexin repeats may form one binding site for calcium and phospholipid.</text>
</comment>
<dbReference type="Pfam" id="PF00191">
    <property type="entry name" value="Annexin"/>
    <property type="match status" value="4"/>
</dbReference>
<comment type="similarity">
    <text evidence="1 10">Belongs to the annexin family.</text>
</comment>
<name>A0A0N5D0W8_THECL</name>
<comment type="subcellular location">
    <subcellularLocation>
        <location evidence="9">Zymogen granule membrane</location>
        <topology evidence="9">Peripheral membrane protein</topology>
    </subcellularLocation>
</comment>
<dbReference type="Gene3D" id="1.10.220.10">
    <property type="entry name" value="Annexin"/>
    <property type="match status" value="4"/>
</dbReference>
<dbReference type="InterPro" id="IPR018502">
    <property type="entry name" value="Annexin_repeat"/>
</dbReference>
<dbReference type="FunFam" id="1.10.220.10:FF:000002">
    <property type="entry name" value="Annexin"/>
    <property type="match status" value="1"/>
</dbReference>
<dbReference type="PANTHER" id="PTHR10502:SF102">
    <property type="entry name" value="ANNEXIN B11"/>
    <property type="match status" value="1"/>
</dbReference>
<evidence type="ECO:0000256" key="4">
    <source>
        <dbReference type="ARBA" id="ARBA00022837"/>
    </source>
</evidence>
<dbReference type="FunFam" id="1.10.220.10:FF:000003">
    <property type="entry name" value="Annexin"/>
    <property type="match status" value="1"/>
</dbReference>
<evidence type="ECO:0000256" key="3">
    <source>
        <dbReference type="ARBA" id="ARBA00022737"/>
    </source>
</evidence>
<keyword evidence="5" id="KW-0007">Acetylation</keyword>
<dbReference type="WBParaSite" id="TCLT_0000646401-mRNA-1">
    <property type="protein sequence ID" value="TCLT_0000646401-mRNA-1"/>
    <property type="gene ID" value="TCLT_0000646401"/>
</dbReference>
<dbReference type="OMA" id="QRYREDH"/>
<dbReference type="InterPro" id="IPR018252">
    <property type="entry name" value="Annexin_repeat_CS"/>
</dbReference>
<protein>
    <recommendedName>
        <fullName evidence="10">Annexin</fullName>
    </recommendedName>
</protein>
<dbReference type="SUPFAM" id="SSF47874">
    <property type="entry name" value="Annexin"/>
    <property type="match status" value="1"/>
</dbReference>
<keyword evidence="7 10" id="KW-0111">Calcium/phospholipid-binding</keyword>
<dbReference type="STRING" id="103827.A0A0N5D0W8"/>
<dbReference type="PROSITE" id="PS00223">
    <property type="entry name" value="ANNEXIN_1"/>
    <property type="match status" value="2"/>
</dbReference>
<dbReference type="FunFam" id="1.10.220.10:FF:000001">
    <property type="entry name" value="Annexin"/>
    <property type="match status" value="1"/>
</dbReference>
<dbReference type="GO" id="GO:0005886">
    <property type="term" value="C:plasma membrane"/>
    <property type="evidence" value="ECO:0007669"/>
    <property type="project" value="TreeGrafter"/>
</dbReference>
<accession>A0A0N5D0W8</accession>
<dbReference type="FunFam" id="1.10.220.10:FF:000005">
    <property type="entry name" value="Annexin"/>
    <property type="match status" value="1"/>
</dbReference>
<evidence type="ECO:0000313" key="11">
    <source>
        <dbReference type="EMBL" id="VDN03805.1"/>
    </source>
</evidence>
<keyword evidence="4 10" id="KW-0106">Calcium</keyword>